<evidence type="ECO:0000313" key="1">
    <source>
        <dbReference type="EMBL" id="QJW92013.1"/>
    </source>
</evidence>
<proteinExistence type="predicted"/>
<dbReference type="PROSITE" id="PS51257">
    <property type="entry name" value="PROKAR_LIPOPROTEIN"/>
    <property type="match status" value="1"/>
</dbReference>
<name>A0A6M5YFG7_9BACT</name>
<gene>
    <name evidence="1" type="ORF">HNV11_22825</name>
</gene>
<dbReference type="KEGG" id="stae:HNV11_22825"/>
<dbReference type="AlphaFoldDB" id="A0A6M5YFG7"/>
<evidence type="ECO:0000313" key="2">
    <source>
        <dbReference type="Proteomes" id="UP000502756"/>
    </source>
</evidence>
<sequence length="299" mass="33030">MNRFSIYLLFSGLVLSLLLTGCETVIDAKLDTGPTQLSVDGTLTDLPGPQSIRLTQTAAYLDNGTPPPAIGATVQVRNNNGRNFSFTDPDNDGYYVWQPTGKDTLGRIGQTYNLNITFQGETYRATSRMNRVPVVDSLVFSKQKINPLSSTEGYQAEFFARDLPGATDYYRIRYYRNGTLQNKPRDIITVKDGSFPGSADTDGLVFIRPFRQSVNPDSLYNLNDTVKVEIMSLTPEAFEFWQQLQNQITNGGLFATPPANVPTNIINTNGNGRRATGFFIASAVRGRTARVAGENLRTK</sequence>
<protein>
    <submittedName>
        <fullName evidence="1">DUF4249 domain-containing protein</fullName>
    </submittedName>
</protein>
<organism evidence="1 2">
    <name type="scientific">Spirosoma taeanense</name>
    <dbReference type="NCBI Taxonomy" id="2735870"/>
    <lineage>
        <taxon>Bacteria</taxon>
        <taxon>Pseudomonadati</taxon>
        <taxon>Bacteroidota</taxon>
        <taxon>Cytophagia</taxon>
        <taxon>Cytophagales</taxon>
        <taxon>Cytophagaceae</taxon>
        <taxon>Spirosoma</taxon>
    </lineage>
</organism>
<accession>A0A6M5YFG7</accession>
<dbReference type="InterPro" id="IPR025345">
    <property type="entry name" value="DUF4249"/>
</dbReference>
<dbReference type="EMBL" id="CP053435">
    <property type="protein sequence ID" value="QJW92013.1"/>
    <property type="molecule type" value="Genomic_DNA"/>
</dbReference>
<dbReference type="Pfam" id="PF14054">
    <property type="entry name" value="DUF4249"/>
    <property type="match status" value="1"/>
</dbReference>
<dbReference type="RefSeq" id="WP_171741864.1">
    <property type="nucleotide sequence ID" value="NZ_CP053435.1"/>
</dbReference>
<dbReference type="Proteomes" id="UP000502756">
    <property type="component" value="Chromosome"/>
</dbReference>
<reference evidence="1 2" key="1">
    <citation type="submission" date="2020-05" db="EMBL/GenBank/DDBJ databases">
        <title>Genome sequencing of Spirosoma sp. TS118.</title>
        <authorList>
            <person name="Lee J.-H."/>
            <person name="Jeong S."/>
            <person name="Zhao L."/>
            <person name="Jung J.-H."/>
            <person name="Kim M.-K."/>
            <person name="Lim S."/>
        </authorList>
    </citation>
    <scope>NUCLEOTIDE SEQUENCE [LARGE SCALE GENOMIC DNA]</scope>
    <source>
        <strain evidence="1 2">TS118</strain>
    </source>
</reference>
<keyword evidence="2" id="KW-1185">Reference proteome</keyword>